<evidence type="ECO:0000313" key="1">
    <source>
        <dbReference type="EMBL" id="KAK7461550.1"/>
    </source>
</evidence>
<accession>A0ABD0J5E4</accession>
<gene>
    <name evidence="1" type="ORF">BaRGS_00038696</name>
</gene>
<sequence>MVGFIGGGRMAQAIARGFIGRVSRPVLAKTYVSKIFGASINETMSRPHTHGGGVLGAELRQTLTHAYLPQHAQVTWTDNLSSAAAVRPNDHL</sequence>
<protein>
    <recommendedName>
        <fullName evidence="3">Pyrroline-5-carboxylate reductase</fullName>
    </recommendedName>
</protein>
<reference evidence="1 2" key="1">
    <citation type="journal article" date="2023" name="Sci. Data">
        <title>Genome assembly of the Korean intertidal mud-creeper Batillaria attramentaria.</title>
        <authorList>
            <person name="Patra A.K."/>
            <person name="Ho P.T."/>
            <person name="Jun S."/>
            <person name="Lee S.J."/>
            <person name="Kim Y."/>
            <person name="Won Y.J."/>
        </authorList>
    </citation>
    <scope>NUCLEOTIDE SEQUENCE [LARGE SCALE GENOMIC DNA]</scope>
    <source>
        <strain evidence="1">Wonlab-2016</strain>
    </source>
</reference>
<proteinExistence type="predicted"/>
<dbReference type="Proteomes" id="UP001519460">
    <property type="component" value="Unassembled WGS sequence"/>
</dbReference>
<comment type="caution">
    <text evidence="1">The sequence shown here is derived from an EMBL/GenBank/DDBJ whole genome shotgun (WGS) entry which is preliminary data.</text>
</comment>
<evidence type="ECO:0000313" key="2">
    <source>
        <dbReference type="Proteomes" id="UP001519460"/>
    </source>
</evidence>
<dbReference type="AlphaFoldDB" id="A0ABD0J5E4"/>
<organism evidence="1 2">
    <name type="scientific">Batillaria attramentaria</name>
    <dbReference type="NCBI Taxonomy" id="370345"/>
    <lineage>
        <taxon>Eukaryota</taxon>
        <taxon>Metazoa</taxon>
        <taxon>Spiralia</taxon>
        <taxon>Lophotrochozoa</taxon>
        <taxon>Mollusca</taxon>
        <taxon>Gastropoda</taxon>
        <taxon>Caenogastropoda</taxon>
        <taxon>Sorbeoconcha</taxon>
        <taxon>Cerithioidea</taxon>
        <taxon>Batillariidae</taxon>
        <taxon>Batillaria</taxon>
    </lineage>
</organism>
<evidence type="ECO:0008006" key="3">
    <source>
        <dbReference type="Google" id="ProtNLM"/>
    </source>
</evidence>
<keyword evidence="2" id="KW-1185">Reference proteome</keyword>
<dbReference type="EMBL" id="JACVVK020000636">
    <property type="protein sequence ID" value="KAK7461550.1"/>
    <property type="molecule type" value="Genomic_DNA"/>
</dbReference>
<name>A0ABD0J5E4_9CAEN</name>